<gene>
    <name evidence="1" type="ORF">MILVUS5_LOCUS40883</name>
</gene>
<proteinExistence type="predicted"/>
<comment type="caution">
    <text evidence="1">The sequence shown here is derived from an EMBL/GenBank/DDBJ whole genome shotgun (WGS) entry which is preliminary data.</text>
</comment>
<evidence type="ECO:0000313" key="1">
    <source>
        <dbReference type="EMBL" id="CAJ2678624.1"/>
    </source>
</evidence>
<evidence type="ECO:0000313" key="2">
    <source>
        <dbReference type="Proteomes" id="UP001177021"/>
    </source>
</evidence>
<reference evidence="1" key="1">
    <citation type="submission" date="2023-10" db="EMBL/GenBank/DDBJ databases">
        <authorList>
            <person name="Rodriguez Cubillos JULIANA M."/>
            <person name="De Vega J."/>
        </authorList>
    </citation>
    <scope>NUCLEOTIDE SEQUENCE</scope>
</reference>
<keyword evidence="2" id="KW-1185">Reference proteome</keyword>
<organism evidence="1 2">
    <name type="scientific">Trifolium pratense</name>
    <name type="common">Red clover</name>
    <dbReference type="NCBI Taxonomy" id="57577"/>
    <lineage>
        <taxon>Eukaryota</taxon>
        <taxon>Viridiplantae</taxon>
        <taxon>Streptophyta</taxon>
        <taxon>Embryophyta</taxon>
        <taxon>Tracheophyta</taxon>
        <taxon>Spermatophyta</taxon>
        <taxon>Magnoliopsida</taxon>
        <taxon>eudicotyledons</taxon>
        <taxon>Gunneridae</taxon>
        <taxon>Pentapetalae</taxon>
        <taxon>rosids</taxon>
        <taxon>fabids</taxon>
        <taxon>Fabales</taxon>
        <taxon>Fabaceae</taxon>
        <taxon>Papilionoideae</taxon>
        <taxon>50 kb inversion clade</taxon>
        <taxon>NPAAA clade</taxon>
        <taxon>Hologalegina</taxon>
        <taxon>IRL clade</taxon>
        <taxon>Trifolieae</taxon>
        <taxon>Trifolium</taxon>
    </lineage>
</organism>
<name>A0ACB0MDY4_TRIPR</name>
<dbReference type="EMBL" id="CASHSV030000823">
    <property type="protein sequence ID" value="CAJ2678624.1"/>
    <property type="molecule type" value="Genomic_DNA"/>
</dbReference>
<sequence length="735" mass="84600">MAENKDFGFPIPKFDGHYDHWSMLMENLLQSKEYWSIVETGVPILAANANAEQTRIVNEARLKDLKAKNYLFQAIDRTIIETILDKSSSKAIWDSMKHKYQGSTKVKRAQLQALRGEFEILRMKDDESVNDYFGRVLATVNKMKIQGETMEQRIVVEKILRSMTRRFNYVVCAIEESNNVETLSIDELQGSLLVHEQKMKPAKEEDQALKITHGGGNSTRGRGRGGRTNQGRDYANYADYNESREVLLMAFDRSLTNSAKSKIWYLDSGCSNHMCGIKEWFFDLDTNFRETVRLGDNSQMSVMGRGNVKLQMNGLTQVITAVYYIPELKNNLLSIGQLQKKNLTFVFKNNWCKVYHQEEGLIMSSQIASNNLYPIITEAKMACFQEKIEDMNHLWHCRYGHLNYKGLQLLNQKNMVRDLPKIEDSKLVCEDCLIGKQHRDSIPKTSNWKSTKRLELIHSDICGPITPSSNSDNKYVLTFIDDFSRKTWVYFLKNKSSAFDYFKKFKSMVEKETGEAICCLRTDRGGEFNSNEFKEFCEENGIKRQLTAAYTPQQNGIAERKNRTIMDMVRSMLASKNIPKEFWPEAVNWAIYVLNRSPAAAIPDKTPEEAWSFNKPTVKHFKVFGCIAYTHVPDAQRKKLDDKSIKCIFLGISEESKAYRLYHPPTKRIIISRDVKFAEQEKWKWNGSKDPANTMSTDSDEETGGGDNVNEELTDNTQEDTSADVPIIEHTGFYR</sequence>
<dbReference type="Proteomes" id="UP001177021">
    <property type="component" value="Unassembled WGS sequence"/>
</dbReference>
<protein>
    <submittedName>
        <fullName evidence="1">Uncharacterized protein</fullName>
    </submittedName>
</protein>
<accession>A0ACB0MDY4</accession>